<gene>
    <name evidence="2" type="ORF">HMPREF1316_2613</name>
</gene>
<evidence type="ECO:0000259" key="1">
    <source>
        <dbReference type="Pfam" id="PF01610"/>
    </source>
</evidence>
<dbReference type="PATRIC" id="fig|1125712.3.peg.2437"/>
<dbReference type="EMBL" id="AWEZ01000071">
    <property type="protein sequence ID" value="ERL06099.1"/>
    <property type="molecule type" value="Genomic_DNA"/>
</dbReference>
<proteinExistence type="predicted"/>
<dbReference type="eggNOG" id="COG3464">
    <property type="taxonomic scope" value="Bacteria"/>
</dbReference>
<dbReference type="Pfam" id="PF01610">
    <property type="entry name" value="DDE_Tnp_ISL3"/>
    <property type="match status" value="1"/>
</dbReference>
<accession>U2SZ49</accession>
<feature type="non-terminal residue" evidence="2">
    <location>
        <position position="1"/>
    </location>
</feature>
<dbReference type="Proteomes" id="UP000016638">
    <property type="component" value="Unassembled WGS sequence"/>
</dbReference>
<organism evidence="2 3">
    <name type="scientific">Olsenella profusa F0195</name>
    <dbReference type="NCBI Taxonomy" id="1125712"/>
    <lineage>
        <taxon>Bacteria</taxon>
        <taxon>Bacillati</taxon>
        <taxon>Actinomycetota</taxon>
        <taxon>Coriobacteriia</taxon>
        <taxon>Coriobacteriales</taxon>
        <taxon>Atopobiaceae</taxon>
        <taxon>Olsenella</taxon>
    </lineage>
</organism>
<reference evidence="2 3" key="1">
    <citation type="submission" date="2013-08" db="EMBL/GenBank/DDBJ databases">
        <authorList>
            <person name="Durkin A.S."/>
            <person name="Haft D.R."/>
            <person name="McCorrison J."/>
            <person name="Torralba M."/>
            <person name="Gillis M."/>
            <person name="Haft D.H."/>
            <person name="Methe B."/>
            <person name="Sutton G."/>
            <person name="Nelson K.E."/>
        </authorList>
    </citation>
    <scope>NUCLEOTIDE SEQUENCE [LARGE SCALE GENOMIC DNA]</scope>
    <source>
        <strain evidence="2 3">F0195</strain>
    </source>
</reference>
<evidence type="ECO:0000313" key="3">
    <source>
        <dbReference type="Proteomes" id="UP000016638"/>
    </source>
</evidence>
<keyword evidence="3" id="KW-1185">Reference proteome</keyword>
<sequence>DQMKTVAKTLRKEREGIPDWWDRGSTNAILEGLDPVIQSIKRAARGFRNTSHSETMIFLRLGKLDFSAQTALACATH</sequence>
<dbReference type="STRING" id="1125712.HMPREF1316_2613"/>
<protein>
    <submittedName>
        <fullName evidence="2">Transposase domain protein</fullName>
    </submittedName>
</protein>
<comment type="caution">
    <text evidence="2">The sequence shown here is derived from an EMBL/GenBank/DDBJ whole genome shotgun (WGS) entry which is preliminary data.</text>
</comment>
<dbReference type="AlphaFoldDB" id="U2SZ49"/>
<evidence type="ECO:0000313" key="2">
    <source>
        <dbReference type="EMBL" id="ERL06099.1"/>
    </source>
</evidence>
<feature type="domain" description="Transposase IS204/IS1001/IS1096/IS1165 DDE" evidence="1">
    <location>
        <begin position="2"/>
        <end position="53"/>
    </location>
</feature>
<name>U2SZ49_9ACTN</name>
<dbReference type="InterPro" id="IPR002560">
    <property type="entry name" value="Transposase_DDE"/>
</dbReference>
<dbReference type="RefSeq" id="WP_021727340.1">
    <property type="nucleotide sequence ID" value="NZ_AWEZ01000071.1"/>
</dbReference>